<proteinExistence type="predicted"/>
<organism evidence="2 3">
    <name type="scientific">Eleginops maclovinus</name>
    <name type="common">Patagonian blennie</name>
    <name type="synonym">Eleginus maclovinus</name>
    <dbReference type="NCBI Taxonomy" id="56733"/>
    <lineage>
        <taxon>Eukaryota</taxon>
        <taxon>Metazoa</taxon>
        <taxon>Chordata</taxon>
        <taxon>Craniata</taxon>
        <taxon>Vertebrata</taxon>
        <taxon>Euteleostomi</taxon>
        <taxon>Actinopterygii</taxon>
        <taxon>Neopterygii</taxon>
        <taxon>Teleostei</taxon>
        <taxon>Neoteleostei</taxon>
        <taxon>Acanthomorphata</taxon>
        <taxon>Eupercaria</taxon>
        <taxon>Perciformes</taxon>
        <taxon>Notothenioidei</taxon>
        <taxon>Eleginopidae</taxon>
        <taxon>Eleginops</taxon>
    </lineage>
</organism>
<keyword evidence="3" id="KW-1185">Reference proteome</keyword>
<dbReference type="AlphaFoldDB" id="A0AAN7XTZ1"/>
<accession>A0AAN7XTZ1</accession>
<gene>
    <name evidence="2" type="ORF">PBY51_020132</name>
</gene>
<dbReference type="EMBL" id="JAUZQC010000009">
    <property type="protein sequence ID" value="KAK5865900.1"/>
    <property type="molecule type" value="Genomic_DNA"/>
</dbReference>
<evidence type="ECO:0000313" key="3">
    <source>
        <dbReference type="Proteomes" id="UP001346869"/>
    </source>
</evidence>
<comment type="caution">
    <text evidence="2">The sequence shown here is derived from an EMBL/GenBank/DDBJ whole genome shotgun (WGS) entry which is preliminary data.</text>
</comment>
<dbReference type="Proteomes" id="UP001346869">
    <property type="component" value="Unassembled WGS sequence"/>
</dbReference>
<name>A0AAN7XTZ1_ELEMC</name>
<reference evidence="2 3" key="2">
    <citation type="journal article" date="2023" name="Mol. Biol. Evol.">
        <title>Genomics of Secondarily Temperate Adaptation in the Only Non-Antarctic Icefish.</title>
        <authorList>
            <person name="Rivera-Colon A.G."/>
            <person name="Rayamajhi N."/>
            <person name="Minhas B.F."/>
            <person name="Madrigal G."/>
            <person name="Bilyk K.T."/>
            <person name="Yoon V."/>
            <person name="Hune M."/>
            <person name="Gregory S."/>
            <person name="Cheng C.H.C."/>
            <person name="Catchen J.M."/>
        </authorList>
    </citation>
    <scope>NUCLEOTIDE SEQUENCE [LARGE SCALE GENOMIC DNA]</scope>
    <source>
        <strain evidence="2">JMC-PN-2008</strain>
    </source>
</reference>
<evidence type="ECO:0000256" key="1">
    <source>
        <dbReference type="SAM" id="MobiDB-lite"/>
    </source>
</evidence>
<sequence length="85" mass="9787">MRLQGRAEERQTPNLPKRWTKAICLKKREEGGEERDGQPKRDKEAGGGEREVVDPHCQRRLTDKRASESMLVRPDMLPNTQTSDT</sequence>
<feature type="compositionally biased region" description="Basic and acidic residues" evidence="1">
    <location>
        <begin position="26"/>
        <end position="67"/>
    </location>
</feature>
<feature type="region of interest" description="Disordered" evidence="1">
    <location>
        <begin position="1"/>
        <end position="85"/>
    </location>
</feature>
<reference evidence="2 3" key="1">
    <citation type="journal article" date="2023" name="Genes (Basel)">
        <title>Chromosome-Level Genome Assembly and Circadian Gene Repertoire of the Patagonia Blennie Eleginops maclovinus-The Closest Ancestral Proxy of Antarctic Cryonotothenioids.</title>
        <authorList>
            <person name="Cheng C.C."/>
            <person name="Rivera-Colon A.G."/>
            <person name="Minhas B.F."/>
            <person name="Wilson L."/>
            <person name="Rayamajhi N."/>
            <person name="Vargas-Chacoff L."/>
            <person name="Catchen J.M."/>
        </authorList>
    </citation>
    <scope>NUCLEOTIDE SEQUENCE [LARGE SCALE GENOMIC DNA]</scope>
    <source>
        <strain evidence="2">JMC-PN-2008</strain>
    </source>
</reference>
<protein>
    <submittedName>
        <fullName evidence="2">Uncharacterized protein</fullName>
    </submittedName>
</protein>
<feature type="compositionally biased region" description="Basic and acidic residues" evidence="1">
    <location>
        <begin position="1"/>
        <end position="11"/>
    </location>
</feature>
<evidence type="ECO:0000313" key="2">
    <source>
        <dbReference type="EMBL" id="KAK5865900.1"/>
    </source>
</evidence>